<dbReference type="Proteomes" id="UP000275408">
    <property type="component" value="Unassembled WGS sequence"/>
</dbReference>
<feature type="signal peptide" evidence="3">
    <location>
        <begin position="1"/>
        <end position="21"/>
    </location>
</feature>
<evidence type="ECO:0000256" key="1">
    <source>
        <dbReference type="ARBA" id="ARBA00007936"/>
    </source>
</evidence>
<comment type="caution">
    <text evidence="4">The sequence shown here is derived from an EMBL/GenBank/DDBJ whole genome shotgun (WGS) entry which is preliminary data.</text>
</comment>
<dbReference type="PRINTS" id="PR00262">
    <property type="entry name" value="IL1HBGF"/>
</dbReference>
<gene>
    <name evidence="4" type="ORF">pdam_00002077</name>
</gene>
<dbReference type="InterPro" id="IPR008996">
    <property type="entry name" value="IL1/FGF"/>
</dbReference>
<dbReference type="CDD" id="cd00058">
    <property type="entry name" value="beta-trefoil_FGF"/>
    <property type="match status" value="1"/>
</dbReference>
<feature type="chain" id="PRO_5018051749" description="FGF" evidence="3">
    <location>
        <begin position="22"/>
        <end position="221"/>
    </location>
</feature>
<dbReference type="OrthoDB" id="5987799at2759"/>
<keyword evidence="5" id="KW-1185">Reference proteome</keyword>
<dbReference type="Pfam" id="PF00167">
    <property type="entry name" value="FGF"/>
    <property type="match status" value="1"/>
</dbReference>
<evidence type="ECO:0000313" key="5">
    <source>
        <dbReference type="Proteomes" id="UP000275408"/>
    </source>
</evidence>
<dbReference type="AlphaFoldDB" id="A0A3M6TXD0"/>
<reference evidence="4 5" key="1">
    <citation type="journal article" date="2018" name="Sci. Rep.">
        <title>Comparative analysis of the Pocillopora damicornis genome highlights role of immune system in coral evolution.</title>
        <authorList>
            <person name="Cunning R."/>
            <person name="Bay R.A."/>
            <person name="Gillette P."/>
            <person name="Baker A.C."/>
            <person name="Traylor-Knowles N."/>
        </authorList>
    </citation>
    <scope>NUCLEOTIDE SEQUENCE [LARGE SCALE GENOMIC DNA]</scope>
    <source>
        <strain evidence="4">RSMAS</strain>
        <tissue evidence="4">Whole animal</tissue>
    </source>
</reference>
<feature type="region of interest" description="Disordered" evidence="2">
    <location>
        <begin position="26"/>
        <end position="55"/>
    </location>
</feature>
<dbReference type="SUPFAM" id="SSF50353">
    <property type="entry name" value="Cytokine"/>
    <property type="match status" value="1"/>
</dbReference>
<dbReference type="STRING" id="46731.A0A3M6TXD0"/>
<sequence length="221" mass="25987">MNYMYLLYVHLLLSYFTEIHSSAKPYKETKPQKKELKPLKGPHSTSRNDEDNTQNRFLRTFLLNRQKRPRSSTENSFRRVRKITKRPTTTTNCKIFCRSGYHLQILPSGVVRGTVDQDSEYVLFEMQSFGPSLVRLMSPATGRYLTMKRDGTLRGLRSQTTRDSLFKETHEENAFHSYASYRYYRKQPHDMLVGIKRNGQIKRATKTFHGQTATQFLVIKF</sequence>
<name>A0A3M6TXD0_POCDA</name>
<dbReference type="PANTHER" id="PTHR11486">
    <property type="entry name" value="FIBROBLAST GROWTH FACTOR"/>
    <property type="match status" value="1"/>
</dbReference>
<dbReference type="SMART" id="SM00442">
    <property type="entry name" value="FGF"/>
    <property type="match status" value="1"/>
</dbReference>
<dbReference type="EMBL" id="RCHS01002737">
    <property type="protein sequence ID" value="RMX46022.1"/>
    <property type="molecule type" value="Genomic_DNA"/>
</dbReference>
<keyword evidence="3" id="KW-0732">Signal</keyword>
<evidence type="ECO:0008006" key="6">
    <source>
        <dbReference type="Google" id="ProtNLM"/>
    </source>
</evidence>
<proteinExistence type="inferred from homology"/>
<dbReference type="InterPro" id="IPR002209">
    <property type="entry name" value="Fibroblast_GF_fam"/>
</dbReference>
<dbReference type="InterPro" id="IPR056378">
    <property type="entry name" value="Let-756-like_FGF"/>
</dbReference>
<feature type="compositionally biased region" description="Basic and acidic residues" evidence="2">
    <location>
        <begin position="26"/>
        <end position="38"/>
    </location>
</feature>
<protein>
    <recommendedName>
        <fullName evidence="6">FGF</fullName>
    </recommendedName>
</protein>
<dbReference type="GO" id="GO:0008083">
    <property type="term" value="F:growth factor activity"/>
    <property type="evidence" value="ECO:0007669"/>
    <property type="project" value="InterPro"/>
</dbReference>
<evidence type="ECO:0000256" key="2">
    <source>
        <dbReference type="SAM" id="MobiDB-lite"/>
    </source>
</evidence>
<comment type="similarity">
    <text evidence="1">Belongs to the heparin-binding growth factors family.</text>
</comment>
<evidence type="ECO:0000313" key="4">
    <source>
        <dbReference type="EMBL" id="RMX46022.1"/>
    </source>
</evidence>
<accession>A0A3M6TXD0</accession>
<evidence type="ECO:0000256" key="3">
    <source>
        <dbReference type="SAM" id="SignalP"/>
    </source>
</evidence>
<dbReference type="Gene3D" id="2.80.10.50">
    <property type="match status" value="1"/>
</dbReference>
<organism evidence="4 5">
    <name type="scientific">Pocillopora damicornis</name>
    <name type="common">Cauliflower coral</name>
    <name type="synonym">Millepora damicornis</name>
    <dbReference type="NCBI Taxonomy" id="46731"/>
    <lineage>
        <taxon>Eukaryota</taxon>
        <taxon>Metazoa</taxon>
        <taxon>Cnidaria</taxon>
        <taxon>Anthozoa</taxon>
        <taxon>Hexacorallia</taxon>
        <taxon>Scleractinia</taxon>
        <taxon>Astrocoeniina</taxon>
        <taxon>Pocilloporidae</taxon>
        <taxon>Pocillopora</taxon>
    </lineage>
</organism>